<sequence length="584" mass="62913">MKIDKNKALKKWTPVLENMGVQDAERLDWMSEYAEMHSINENIQTAGISYANQGNVAGMGNVVSAQPGSTPGATITTGQGTSGSGDYGQQLLPVAMKIAAHTIGLDLVSVKPSPGPKIDLMYIDFRYDDTPDDGCEKPLVWKVNLSDATDRATFYAYLRSILTAMGVTETVGGLTSNVFLNLTGTGATATGTNSSESALDALPAGSREGVVEFLGFSRIDGFPMFRSYRQTNDTSSLDHQGTGTWGFNDALNTFDYTQSISDVVDAGFEDPSSVTVSPAGPTGTLAATGTIAIELISALEDHIPGYVTNFSDNDAPMRRGVDDMAYPGIIAPDVSTKTIAVGTIEISTALKRTEIEDIKANTGMDIVQKMESILVNELSQTISKQIVNKVFAMGELNRQSAPVRTTTNIANSTIFDYDVQDHAALLGGETSHAVQRKLISKILNASNYIATEGRVGPAQYVVTNGNIAAALQDISGYTINPMKSKLNGTGQLYPVGQIGDVSIYVDPYMKYDDNRILVGRKNQPDQPGIVFIPYLMAQSISIISEATFAPRMLLRSRYAVGELGWYPQKQYMTIYVADPDQILV</sequence>
<protein>
    <submittedName>
        <fullName evidence="3">Gp156</fullName>
    </submittedName>
</protein>
<evidence type="ECO:0000313" key="3">
    <source>
        <dbReference type="EMBL" id="CAG7580360.1"/>
    </source>
</evidence>
<dbReference type="InterPro" id="IPR010762">
    <property type="entry name" value="Gp23/Gp24_T4-like"/>
</dbReference>
<evidence type="ECO:0000256" key="2">
    <source>
        <dbReference type="ARBA" id="ARBA00022844"/>
    </source>
</evidence>
<proteinExistence type="predicted"/>
<dbReference type="Pfam" id="PF07068">
    <property type="entry name" value="Gp23"/>
    <property type="match status" value="1"/>
</dbReference>
<organism evidence="3">
    <name type="scientific">uncultured marine phage</name>
    <dbReference type="NCBI Taxonomy" id="707152"/>
    <lineage>
        <taxon>Viruses</taxon>
        <taxon>environmental samples</taxon>
    </lineage>
</organism>
<comment type="subcellular location">
    <subcellularLocation>
        <location evidence="1">Virion</location>
    </subcellularLocation>
</comment>
<evidence type="ECO:0000256" key="1">
    <source>
        <dbReference type="ARBA" id="ARBA00004328"/>
    </source>
</evidence>
<gene>
    <name evidence="3" type="primary">156</name>
    <name evidence="3" type="ORF">SLAVMIC_00376</name>
</gene>
<accession>A0A8D9CBZ8</accession>
<keyword evidence="2" id="KW-0946">Virion</keyword>
<name>A0A8D9CBZ8_9VIRU</name>
<reference evidence="3" key="1">
    <citation type="submission" date="2021-06" db="EMBL/GenBank/DDBJ databases">
        <authorList>
            <person name="Gannon L."/>
            <person name="Redgwell R T."/>
            <person name="Michniewski S."/>
            <person name="Harrison D C."/>
            <person name="Millard A."/>
        </authorList>
    </citation>
    <scope>NUCLEOTIDE SEQUENCE</scope>
</reference>
<dbReference type="EMBL" id="OU342829">
    <property type="protein sequence ID" value="CAG7580360.1"/>
    <property type="molecule type" value="Genomic_DNA"/>
</dbReference>
<dbReference type="GO" id="GO:0044423">
    <property type="term" value="C:virion component"/>
    <property type="evidence" value="ECO:0007669"/>
    <property type="project" value="UniProtKB-KW"/>
</dbReference>